<proteinExistence type="predicted"/>
<evidence type="ECO:0000313" key="10">
    <source>
        <dbReference type="EMBL" id="KAK5092307.1"/>
    </source>
</evidence>
<keyword evidence="3" id="KW-0862">Zinc</keyword>
<keyword evidence="5" id="KW-0238">DNA-binding</keyword>
<keyword evidence="6" id="KW-0804">Transcription</keyword>
<sequence length="596" mass="66885">MEGFTSRRDSLVMLAHGRPALQRRPVSNMRRKEAGSVDELVSDFGFLTVNATSRDFQGFSSTMSFAKMLMAISLKHDLPVFTDTTLPSRYSISNLTNHYFDNVHVLLPFVSEADFLGSVSRVYQDPSTSAASSYDVWCFRLVLAISSASLCQNRGDEHYNAAICHISVAMNVVEHVIHPGSIAGIQALLFLVQYSLVDPEHFDSWYLVGMAARLVIDLGLHCEPAAETKTSKHVLDLRRRIFYCTYALDRLVSMALGLAFSFTDDSAPNVLLPTLATDQEAQLPAQLFLRSVRPSLFLFDIQRVQSAFYQRTRWSSRNVWTMDAASSYTSSTLEDIRAWHSTLPPSFSQRHLQAFYLEYLYSQALALSPNEVIPISSIQDSHKIAFFHSAIQFSEQLQSMLRNQEMQACLCYADFCRARFVSRQFQNIIWASFDLLIRGERSTGTTVSTASPLENCNGALQFLGNMSRILEWPKRRWGISALQEVFEQESAVLLARLTTIQQEHTAGQMGPPTMYGTQHQPSISPMDRPGPQHGYDGNYDYAADPTNGAALYSNPAMHGSNLSRGSGWHQTIDQANPELPLGTLPRRSYQFTGVQR</sequence>
<evidence type="ECO:0000256" key="8">
    <source>
        <dbReference type="SAM" id="MobiDB-lite"/>
    </source>
</evidence>
<feature type="compositionally biased region" description="Polar residues" evidence="8">
    <location>
        <begin position="564"/>
        <end position="574"/>
    </location>
</feature>
<feature type="region of interest" description="Disordered" evidence="8">
    <location>
        <begin position="564"/>
        <end position="596"/>
    </location>
</feature>
<name>A0ABR0K9C5_9EURO</name>
<feature type="domain" description="Xylanolytic transcriptional activator regulatory" evidence="9">
    <location>
        <begin position="204"/>
        <end position="279"/>
    </location>
</feature>
<accession>A0ABR0K9C5</accession>
<gene>
    <name evidence="10" type="ORF">LTR24_005333</name>
</gene>
<protein>
    <recommendedName>
        <fullName evidence="9">Xylanolytic transcriptional activator regulatory domain-containing protein</fullName>
    </recommendedName>
</protein>
<evidence type="ECO:0000313" key="11">
    <source>
        <dbReference type="Proteomes" id="UP001345013"/>
    </source>
</evidence>
<reference evidence="10 11" key="1">
    <citation type="submission" date="2023-08" db="EMBL/GenBank/DDBJ databases">
        <title>Black Yeasts Isolated from many extreme environments.</title>
        <authorList>
            <person name="Coleine C."/>
            <person name="Stajich J.E."/>
            <person name="Selbmann L."/>
        </authorList>
    </citation>
    <scope>NUCLEOTIDE SEQUENCE [LARGE SCALE GENOMIC DNA]</scope>
    <source>
        <strain evidence="10 11">CCFEE 5885</strain>
    </source>
</reference>
<keyword evidence="2" id="KW-0479">Metal-binding</keyword>
<evidence type="ECO:0000256" key="6">
    <source>
        <dbReference type="ARBA" id="ARBA00023163"/>
    </source>
</evidence>
<evidence type="ECO:0000256" key="5">
    <source>
        <dbReference type="ARBA" id="ARBA00023125"/>
    </source>
</evidence>
<evidence type="ECO:0000256" key="3">
    <source>
        <dbReference type="ARBA" id="ARBA00022833"/>
    </source>
</evidence>
<dbReference type="Pfam" id="PF04082">
    <property type="entry name" value="Fungal_trans"/>
    <property type="match status" value="1"/>
</dbReference>
<keyword evidence="7" id="KW-0539">Nucleus</keyword>
<dbReference type="Proteomes" id="UP001345013">
    <property type="component" value="Unassembled WGS sequence"/>
</dbReference>
<evidence type="ECO:0000256" key="4">
    <source>
        <dbReference type="ARBA" id="ARBA00023015"/>
    </source>
</evidence>
<evidence type="ECO:0000256" key="2">
    <source>
        <dbReference type="ARBA" id="ARBA00022723"/>
    </source>
</evidence>
<evidence type="ECO:0000259" key="9">
    <source>
        <dbReference type="SMART" id="SM00906"/>
    </source>
</evidence>
<keyword evidence="4" id="KW-0805">Transcription regulation</keyword>
<dbReference type="EMBL" id="JAVRRG010000060">
    <property type="protein sequence ID" value="KAK5092307.1"/>
    <property type="molecule type" value="Genomic_DNA"/>
</dbReference>
<dbReference type="InterPro" id="IPR052202">
    <property type="entry name" value="Yeast_MetPath_Reg"/>
</dbReference>
<keyword evidence="11" id="KW-1185">Reference proteome</keyword>
<evidence type="ECO:0000256" key="7">
    <source>
        <dbReference type="ARBA" id="ARBA00023242"/>
    </source>
</evidence>
<dbReference type="InterPro" id="IPR007219">
    <property type="entry name" value="XnlR_reg_dom"/>
</dbReference>
<dbReference type="CDD" id="cd12148">
    <property type="entry name" value="fungal_TF_MHR"/>
    <property type="match status" value="1"/>
</dbReference>
<dbReference type="SMART" id="SM00906">
    <property type="entry name" value="Fungal_trans"/>
    <property type="match status" value="1"/>
</dbReference>
<dbReference type="PANTHER" id="PTHR47782">
    <property type="entry name" value="ZN(II)2CYS6 TRANSCRIPTION FACTOR (EUROFUNG)-RELATED"/>
    <property type="match status" value="1"/>
</dbReference>
<organism evidence="10 11">
    <name type="scientific">Lithohypha guttulata</name>
    <dbReference type="NCBI Taxonomy" id="1690604"/>
    <lineage>
        <taxon>Eukaryota</taxon>
        <taxon>Fungi</taxon>
        <taxon>Dikarya</taxon>
        <taxon>Ascomycota</taxon>
        <taxon>Pezizomycotina</taxon>
        <taxon>Eurotiomycetes</taxon>
        <taxon>Chaetothyriomycetidae</taxon>
        <taxon>Chaetothyriales</taxon>
        <taxon>Trichomeriaceae</taxon>
        <taxon>Lithohypha</taxon>
    </lineage>
</organism>
<dbReference type="PANTHER" id="PTHR47782:SF2">
    <property type="entry name" value="TRANSCRIPTION FACTOR, PUTATIVE (AFU_ORTHOLOGUE AFUA_4G12570)-RELATED"/>
    <property type="match status" value="1"/>
</dbReference>
<comment type="subcellular location">
    <subcellularLocation>
        <location evidence="1">Nucleus</location>
    </subcellularLocation>
</comment>
<evidence type="ECO:0000256" key="1">
    <source>
        <dbReference type="ARBA" id="ARBA00004123"/>
    </source>
</evidence>
<comment type="caution">
    <text evidence="10">The sequence shown here is derived from an EMBL/GenBank/DDBJ whole genome shotgun (WGS) entry which is preliminary data.</text>
</comment>